<evidence type="ECO:0000256" key="2">
    <source>
        <dbReference type="PIRSR" id="PIRSR603782-1"/>
    </source>
</evidence>
<keyword evidence="2" id="KW-0479">Metal-binding</keyword>
<reference evidence="4" key="1">
    <citation type="submission" date="2021-04" db="EMBL/GenBank/DDBJ databases">
        <title>Genome based classification of Actinospica acidithermotolerans sp. nov., an actinobacterium isolated from an Indonesian hot spring.</title>
        <authorList>
            <person name="Kusuma A.B."/>
            <person name="Putra K.E."/>
            <person name="Nafisah S."/>
            <person name="Loh J."/>
            <person name="Nouioui I."/>
            <person name="Goodfellow M."/>
        </authorList>
    </citation>
    <scope>NUCLEOTIDE SEQUENCE</scope>
    <source>
        <strain evidence="4">CSCA 57</strain>
    </source>
</reference>
<dbReference type="Proteomes" id="UP000675781">
    <property type="component" value="Unassembled WGS sequence"/>
</dbReference>
<evidence type="ECO:0000256" key="3">
    <source>
        <dbReference type="PIRSR" id="PIRSR603782-2"/>
    </source>
</evidence>
<dbReference type="RefSeq" id="WP_212527496.1">
    <property type="nucleotide sequence ID" value="NZ_JAGSOG010000020.1"/>
</dbReference>
<accession>A0A941EKR7</accession>
<evidence type="ECO:0000313" key="5">
    <source>
        <dbReference type="Proteomes" id="UP000675781"/>
    </source>
</evidence>
<keyword evidence="3" id="KW-1015">Disulfide bond</keyword>
<evidence type="ECO:0000256" key="1">
    <source>
        <dbReference type="ARBA" id="ARBA00010996"/>
    </source>
</evidence>
<dbReference type="PANTHER" id="PTHR12151">
    <property type="entry name" value="ELECTRON TRANSPORT PROTIN SCO1/SENC FAMILY MEMBER"/>
    <property type="match status" value="1"/>
</dbReference>
<gene>
    <name evidence="4" type="ORF">KDL01_06840</name>
</gene>
<dbReference type="Gene3D" id="3.40.30.10">
    <property type="entry name" value="Glutaredoxin"/>
    <property type="match status" value="1"/>
</dbReference>
<proteinExistence type="inferred from homology"/>
<name>A0A941EKR7_9ACTN</name>
<sequence>MDEALPARIAHLPLVDQDGHPTDLAAFHGKALMISDTMTLCQETCPLDTANLVQTARDLDADGLGAKVEFLTVTIDLVRDTSAQLSAYRGLYRPAPSNWAALTGSASAVSALWKYLGVYIQKVAEGTPASVNWRTGQVLTYDLDHSDEVFFLDASGVERFLIEGMGHIAAGTTVPKTMASYLDAQGLANLRAPASDGWTVPQGLDVLSWLLQRPIPQAGTS</sequence>
<evidence type="ECO:0000313" key="4">
    <source>
        <dbReference type="EMBL" id="MBR7832971.1"/>
    </source>
</evidence>
<organism evidence="4 5">
    <name type="scientific">Actinospica durhamensis</name>
    <dbReference type="NCBI Taxonomy" id="1508375"/>
    <lineage>
        <taxon>Bacteria</taxon>
        <taxon>Bacillati</taxon>
        <taxon>Actinomycetota</taxon>
        <taxon>Actinomycetes</taxon>
        <taxon>Catenulisporales</taxon>
        <taxon>Actinospicaceae</taxon>
        <taxon>Actinospica</taxon>
    </lineage>
</organism>
<comment type="caution">
    <text evidence="4">The sequence shown here is derived from an EMBL/GenBank/DDBJ whole genome shotgun (WGS) entry which is preliminary data.</text>
</comment>
<dbReference type="PANTHER" id="PTHR12151:SF25">
    <property type="entry name" value="LINALOOL DEHYDRATASE_ISOMERASE DOMAIN-CONTAINING PROTEIN"/>
    <property type="match status" value="1"/>
</dbReference>
<comment type="similarity">
    <text evidence="1">Belongs to the SCO1/2 family.</text>
</comment>
<dbReference type="Pfam" id="PF02630">
    <property type="entry name" value="SCO1-SenC"/>
    <property type="match status" value="1"/>
</dbReference>
<dbReference type="SUPFAM" id="SSF52833">
    <property type="entry name" value="Thioredoxin-like"/>
    <property type="match status" value="1"/>
</dbReference>
<feature type="disulfide bond" description="Redox-active" evidence="3">
    <location>
        <begin position="41"/>
        <end position="45"/>
    </location>
</feature>
<dbReference type="InterPro" id="IPR003782">
    <property type="entry name" value="SCO1/SenC"/>
</dbReference>
<dbReference type="GO" id="GO:0046872">
    <property type="term" value="F:metal ion binding"/>
    <property type="evidence" value="ECO:0007669"/>
    <property type="project" value="UniProtKB-KW"/>
</dbReference>
<dbReference type="InterPro" id="IPR036249">
    <property type="entry name" value="Thioredoxin-like_sf"/>
</dbReference>
<protein>
    <submittedName>
        <fullName evidence="4">SCO family protein</fullName>
    </submittedName>
</protein>
<feature type="binding site" evidence="2">
    <location>
        <position position="45"/>
    </location>
    <ligand>
        <name>Cu cation</name>
        <dbReference type="ChEBI" id="CHEBI:23378"/>
    </ligand>
</feature>
<keyword evidence="5" id="KW-1185">Reference proteome</keyword>
<keyword evidence="2" id="KW-0186">Copper</keyword>
<dbReference type="CDD" id="cd02968">
    <property type="entry name" value="SCO"/>
    <property type="match status" value="1"/>
</dbReference>
<feature type="binding site" evidence="2">
    <location>
        <position position="41"/>
    </location>
    <ligand>
        <name>Cu cation</name>
        <dbReference type="ChEBI" id="CHEBI:23378"/>
    </ligand>
</feature>
<dbReference type="EMBL" id="JAGSOG010000020">
    <property type="protein sequence ID" value="MBR7832971.1"/>
    <property type="molecule type" value="Genomic_DNA"/>
</dbReference>
<dbReference type="AlphaFoldDB" id="A0A941EKR7"/>